<feature type="transmembrane region" description="Helical" evidence="2">
    <location>
        <begin position="6"/>
        <end position="27"/>
    </location>
</feature>
<evidence type="ECO:0000256" key="1">
    <source>
        <dbReference type="ARBA" id="ARBA00022729"/>
    </source>
</evidence>
<dbReference type="GO" id="GO:0030288">
    <property type="term" value="C:outer membrane-bounded periplasmic space"/>
    <property type="evidence" value="ECO:0007669"/>
    <property type="project" value="TreeGrafter"/>
</dbReference>
<dbReference type="GO" id="GO:0015920">
    <property type="term" value="P:lipopolysaccharide transport"/>
    <property type="evidence" value="ECO:0007669"/>
    <property type="project" value="TreeGrafter"/>
</dbReference>
<accession>A0A1F4U3Z1</accession>
<keyword evidence="2" id="KW-1133">Transmembrane helix</keyword>
<organism evidence="4 5">
    <name type="scientific">candidate division WOR-1 bacterium RIFOXYC2_FULL_46_14</name>
    <dbReference type="NCBI Taxonomy" id="1802587"/>
    <lineage>
        <taxon>Bacteria</taxon>
        <taxon>Bacillati</taxon>
        <taxon>Saganbacteria</taxon>
    </lineage>
</organism>
<evidence type="ECO:0000256" key="2">
    <source>
        <dbReference type="SAM" id="Phobius"/>
    </source>
</evidence>
<feature type="domain" description="Organic solvent tolerance-like N-terminal" evidence="3">
    <location>
        <begin position="129"/>
        <end position="243"/>
    </location>
</feature>
<evidence type="ECO:0000313" key="5">
    <source>
        <dbReference type="Proteomes" id="UP000179242"/>
    </source>
</evidence>
<reference evidence="4 5" key="1">
    <citation type="journal article" date="2016" name="Nat. Commun.">
        <title>Thousands of microbial genomes shed light on interconnected biogeochemical processes in an aquifer system.</title>
        <authorList>
            <person name="Anantharaman K."/>
            <person name="Brown C.T."/>
            <person name="Hug L.A."/>
            <person name="Sharon I."/>
            <person name="Castelle C.J."/>
            <person name="Probst A.J."/>
            <person name="Thomas B.C."/>
            <person name="Singh A."/>
            <person name="Wilkins M.J."/>
            <person name="Karaoz U."/>
            <person name="Brodie E.L."/>
            <person name="Williams K.H."/>
            <person name="Hubbard S.S."/>
            <person name="Banfield J.F."/>
        </authorList>
    </citation>
    <scope>NUCLEOTIDE SEQUENCE [LARGE SCALE GENOMIC DNA]</scope>
</reference>
<keyword evidence="2" id="KW-0812">Transmembrane</keyword>
<dbReference type="Gene3D" id="2.60.450.10">
    <property type="entry name" value="Lipopolysaccharide (LPS) transport protein A like domain"/>
    <property type="match status" value="2"/>
</dbReference>
<dbReference type="InterPro" id="IPR005653">
    <property type="entry name" value="OstA-like_N"/>
</dbReference>
<dbReference type="Pfam" id="PF03968">
    <property type="entry name" value="LptD_N"/>
    <property type="match status" value="2"/>
</dbReference>
<proteinExistence type="predicted"/>
<comment type="caution">
    <text evidence="4">The sequence shown here is derived from an EMBL/GenBank/DDBJ whole genome shotgun (WGS) entry which is preliminary data.</text>
</comment>
<keyword evidence="1" id="KW-0732">Signal</keyword>
<dbReference type="InterPro" id="IPR052037">
    <property type="entry name" value="LPS_export_LptA"/>
</dbReference>
<sequence>MEQTPWKPILVGTIASLILLFSVYFFALPKQELGRPSEKILEFSGSTIVGHDKGKKVWEFSSKGGWVGKEQNITNLEEVVKGSFYKDNKLQIKNFTAAKVSAFRDSKIIEAKSANALIAIGKERKFVRIKADSLSYNPDRSESILSGNVKVSDKSETLFCQNLHIDHKEGISTARDNLRAVIYGKQISTLKADSLVMDADEKEEVILNGSVEAVQGKKQAVADSAVYNKNGKDIRLKGKVKAVISKAGALIKEETAQKLRDNETKEILKEKTLQTSDSLILSTLNGDYRAEGNVIVEQKNRIAKSDTAEYSDKDEIITLTGNVYIKQKERWVKCRKVLVSVKDQTFEAFGSVEAEFKL</sequence>
<evidence type="ECO:0000313" key="4">
    <source>
        <dbReference type="EMBL" id="OGC39589.1"/>
    </source>
</evidence>
<dbReference type="Proteomes" id="UP000179242">
    <property type="component" value="Unassembled WGS sequence"/>
</dbReference>
<feature type="domain" description="Organic solvent tolerance-like N-terminal" evidence="3">
    <location>
        <begin position="304"/>
        <end position="344"/>
    </location>
</feature>
<dbReference type="PANTHER" id="PTHR36504">
    <property type="entry name" value="LIPOPOLYSACCHARIDE EXPORT SYSTEM PROTEIN LPTA"/>
    <property type="match status" value="1"/>
</dbReference>
<keyword evidence="2" id="KW-0472">Membrane</keyword>
<evidence type="ECO:0000259" key="3">
    <source>
        <dbReference type="Pfam" id="PF03968"/>
    </source>
</evidence>
<dbReference type="EMBL" id="MEUJ01000008">
    <property type="protein sequence ID" value="OGC39589.1"/>
    <property type="molecule type" value="Genomic_DNA"/>
</dbReference>
<protein>
    <recommendedName>
        <fullName evidence="3">Organic solvent tolerance-like N-terminal domain-containing protein</fullName>
    </recommendedName>
</protein>
<dbReference type="AlphaFoldDB" id="A0A1F4U3Z1"/>
<dbReference type="GO" id="GO:0009279">
    <property type="term" value="C:cell outer membrane"/>
    <property type="evidence" value="ECO:0007669"/>
    <property type="project" value="TreeGrafter"/>
</dbReference>
<dbReference type="PANTHER" id="PTHR36504:SF1">
    <property type="entry name" value="LIPOPOLYSACCHARIDE EXPORT SYSTEM PROTEIN LPTA"/>
    <property type="match status" value="1"/>
</dbReference>
<gene>
    <name evidence="4" type="ORF">A2438_08545</name>
</gene>
<name>A0A1F4U3Z1_UNCSA</name>
<dbReference type="GO" id="GO:0017089">
    <property type="term" value="F:glycolipid transfer activity"/>
    <property type="evidence" value="ECO:0007669"/>
    <property type="project" value="TreeGrafter"/>
</dbReference>